<feature type="domain" description="6-phosphogluconate dehydrogenase NADP-binding" evidence="9">
    <location>
        <begin position="1"/>
        <end position="107"/>
    </location>
</feature>
<evidence type="ECO:0000256" key="6">
    <source>
        <dbReference type="ARBA" id="ARBA00023027"/>
    </source>
</evidence>
<dbReference type="EC" id="1.1.1.31" evidence="3"/>
<organism evidence="11 12">
    <name type="scientific">Sarocladium strictum</name>
    <name type="common">Black bundle disease fungus</name>
    <name type="synonym">Acremonium strictum</name>
    <dbReference type="NCBI Taxonomy" id="5046"/>
    <lineage>
        <taxon>Eukaryota</taxon>
        <taxon>Fungi</taxon>
        <taxon>Dikarya</taxon>
        <taxon>Ascomycota</taxon>
        <taxon>Pezizomycotina</taxon>
        <taxon>Sordariomycetes</taxon>
        <taxon>Hypocreomycetidae</taxon>
        <taxon>Hypocreales</taxon>
        <taxon>Sarocladiaceae</taxon>
        <taxon>Sarocladium</taxon>
    </lineage>
</organism>
<evidence type="ECO:0000256" key="3">
    <source>
        <dbReference type="ARBA" id="ARBA00012991"/>
    </source>
</evidence>
<evidence type="ECO:0000256" key="8">
    <source>
        <dbReference type="PIRSR" id="PIRSR000103-1"/>
    </source>
</evidence>
<dbReference type="SUPFAM" id="SSF51735">
    <property type="entry name" value="NAD(P)-binding Rossmann-fold domains"/>
    <property type="match status" value="1"/>
</dbReference>
<dbReference type="GO" id="GO:0051287">
    <property type="term" value="F:NAD binding"/>
    <property type="evidence" value="ECO:0007669"/>
    <property type="project" value="InterPro"/>
</dbReference>
<dbReference type="EMBL" id="JAPDFR010000003">
    <property type="protein sequence ID" value="KAK0387652.1"/>
    <property type="molecule type" value="Genomic_DNA"/>
</dbReference>
<comment type="caution">
    <text evidence="11">The sequence shown here is derived from an EMBL/GenBank/DDBJ whole genome shotgun (WGS) entry which is preliminary data.</text>
</comment>
<keyword evidence="4" id="KW-0101">Branched-chain amino acid catabolism</keyword>
<evidence type="ECO:0000259" key="10">
    <source>
        <dbReference type="Pfam" id="PF14833"/>
    </source>
</evidence>
<reference evidence="11" key="1">
    <citation type="submission" date="2022-10" db="EMBL/GenBank/DDBJ databases">
        <title>Determination and structural analysis of whole genome sequence of Sarocladium strictum F4-1.</title>
        <authorList>
            <person name="Hu L."/>
            <person name="Jiang Y."/>
        </authorList>
    </citation>
    <scope>NUCLEOTIDE SEQUENCE</scope>
    <source>
        <strain evidence="11">F4-1</strain>
    </source>
</reference>
<dbReference type="Pfam" id="PF03446">
    <property type="entry name" value="NAD_binding_2"/>
    <property type="match status" value="1"/>
</dbReference>
<evidence type="ECO:0000313" key="11">
    <source>
        <dbReference type="EMBL" id="KAK0387652.1"/>
    </source>
</evidence>
<evidence type="ECO:0000256" key="4">
    <source>
        <dbReference type="ARBA" id="ARBA00022456"/>
    </source>
</evidence>
<dbReference type="Gene3D" id="3.40.50.720">
    <property type="entry name" value="NAD(P)-binding Rossmann-like Domain"/>
    <property type="match status" value="1"/>
</dbReference>
<comment type="pathway">
    <text evidence="1">Amino-acid degradation; L-valine degradation.</text>
</comment>
<dbReference type="Proteomes" id="UP001175261">
    <property type="component" value="Unassembled WGS sequence"/>
</dbReference>
<comment type="similarity">
    <text evidence="2">Belongs to the HIBADH-related family. 3-hydroxyisobutyrate dehydrogenase subfamily.</text>
</comment>
<evidence type="ECO:0000256" key="5">
    <source>
        <dbReference type="ARBA" id="ARBA00023002"/>
    </source>
</evidence>
<keyword evidence="12" id="KW-1185">Reference proteome</keyword>
<proteinExistence type="inferred from homology"/>
<keyword evidence="6" id="KW-0520">NAD</keyword>
<dbReference type="PIRSF" id="PIRSF000103">
    <property type="entry name" value="HIBADH"/>
    <property type="match status" value="1"/>
</dbReference>
<dbReference type="InterPro" id="IPR036291">
    <property type="entry name" value="NAD(P)-bd_dom_sf"/>
</dbReference>
<dbReference type="FunFam" id="1.10.1040.10:FF:000006">
    <property type="entry name" value="3-hydroxyisobutyrate dehydrogenase"/>
    <property type="match status" value="1"/>
</dbReference>
<dbReference type="InterPro" id="IPR008927">
    <property type="entry name" value="6-PGluconate_DH-like_C_sf"/>
</dbReference>
<dbReference type="GO" id="GO:0006574">
    <property type="term" value="P:L-valine catabolic process"/>
    <property type="evidence" value="ECO:0007669"/>
    <property type="project" value="TreeGrafter"/>
</dbReference>
<dbReference type="GO" id="GO:0008442">
    <property type="term" value="F:3-hydroxyisobutyrate dehydrogenase activity"/>
    <property type="evidence" value="ECO:0007669"/>
    <property type="project" value="UniProtKB-EC"/>
</dbReference>
<sequence>MVPTGNHVKDVYVGEGSSVMNALKGMSQEQRAATLCIDQSTIEQSVSKAVALQLRGVGADLIDAPVSGGVVGAEKGTLAIMVGGSKTSFDRSVPVLQSMSRQVTYCGDLGAGLAAKISNNLLLGITMLGLSEAMLLGKRLGVDPQVLANIINNSTGRCWSSEVNHPVPEVKAGDVSPPAHRNYEGGFITKLAHKDLALAVSAAAEANVPLAVGRCVEETYRPLAKSKEFADRDFSVIYEALDALRPSTPSGKL</sequence>
<dbReference type="InterPro" id="IPR006115">
    <property type="entry name" value="6PGDH_NADP-bd"/>
</dbReference>
<dbReference type="InterPro" id="IPR029154">
    <property type="entry name" value="HIBADH-like_NADP-bd"/>
</dbReference>
<dbReference type="AlphaFoldDB" id="A0AA39GHV9"/>
<evidence type="ECO:0000259" key="9">
    <source>
        <dbReference type="Pfam" id="PF03446"/>
    </source>
</evidence>
<evidence type="ECO:0000256" key="2">
    <source>
        <dbReference type="ARBA" id="ARBA00006013"/>
    </source>
</evidence>
<feature type="active site" evidence="8">
    <location>
        <position position="116"/>
    </location>
</feature>
<accession>A0AA39GHV9</accession>
<evidence type="ECO:0000256" key="7">
    <source>
        <dbReference type="ARBA" id="ARBA00049197"/>
    </source>
</evidence>
<dbReference type="PANTHER" id="PTHR22981">
    <property type="entry name" value="3-HYDROXYISOBUTYRATE DEHYDROGENASE-RELATED"/>
    <property type="match status" value="1"/>
</dbReference>
<dbReference type="SUPFAM" id="SSF48179">
    <property type="entry name" value="6-phosphogluconate dehydrogenase C-terminal domain-like"/>
    <property type="match status" value="1"/>
</dbReference>
<dbReference type="GO" id="GO:0050661">
    <property type="term" value="F:NADP binding"/>
    <property type="evidence" value="ECO:0007669"/>
    <property type="project" value="InterPro"/>
</dbReference>
<evidence type="ECO:0000256" key="1">
    <source>
        <dbReference type="ARBA" id="ARBA00005109"/>
    </source>
</evidence>
<name>A0AA39GHV9_SARSR</name>
<dbReference type="Gene3D" id="1.10.1040.10">
    <property type="entry name" value="N-(1-d-carboxylethyl)-l-norvaline Dehydrogenase, domain 2"/>
    <property type="match status" value="1"/>
</dbReference>
<keyword evidence="5" id="KW-0560">Oxidoreductase</keyword>
<dbReference type="InterPro" id="IPR015815">
    <property type="entry name" value="HIBADH-related"/>
</dbReference>
<dbReference type="Pfam" id="PF14833">
    <property type="entry name" value="NAD_binding_11"/>
    <property type="match status" value="1"/>
</dbReference>
<gene>
    <name evidence="11" type="ORF">NLU13_3897</name>
</gene>
<feature type="domain" description="3-hydroxyisobutyrate dehydrogenase-like NAD-binding" evidence="10">
    <location>
        <begin position="110"/>
        <end position="240"/>
    </location>
</feature>
<dbReference type="PANTHER" id="PTHR22981:SF7">
    <property type="entry name" value="3-HYDROXYISOBUTYRATE DEHYDROGENASE, MITOCHONDRIAL"/>
    <property type="match status" value="1"/>
</dbReference>
<evidence type="ECO:0000313" key="12">
    <source>
        <dbReference type="Proteomes" id="UP001175261"/>
    </source>
</evidence>
<dbReference type="GO" id="GO:0005739">
    <property type="term" value="C:mitochondrion"/>
    <property type="evidence" value="ECO:0007669"/>
    <property type="project" value="TreeGrafter"/>
</dbReference>
<protein>
    <recommendedName>
        <fullName evidence="3">3-hydroxyisobutyrate dehydrogenase</fullName>
        <ecNumber evidence="3">1.1.1.31</ecNumber>
    </recommendedName>
</protein>
<dbReference type="InterPro" id="IPR013328">
    <property type="entry name" value="6PGD_dom2"/>
</dbReference>
<comment type="catalytic activity">
    <reaction evidence="7">
        <text>3-hydroxy-2-methylpropanoate + NAD(+) = 2-methyl-3-oxopropanoate + NADH + H(+)</text>
        <dbReference type="Rhea" id="RHEA:17681"/>
        <dbReference type="ChEBI" id="CHEBI:11805"/>
        <dbReference type="ChEBI" id="CHEBI:15378"/>
        <dbReference type="ChEBI" id="CHEBI:57540"/>
        <dbReference type="ChEBI" id="CHEBI:57700"/>
        <dbReference type="ChEBI" id="CHEBI:57945"/>
        <dbReference type="EC" id="1.1.1.31"/>
    </reaction>
</comment>